<sequence>MLNKCPFAKTASDLLGDDFDPLATDDPQSTFDEYDKLRIECPVARTSAYGSYWLLTRYEDVKNAASDHTTFISSVKAVVPSDPRGLRRPPLNFDAPHHGPYRRALEKTLSPRRLLHLERPLEAQAEIELEKMLAKGGGDICAEFGACFPAWMEALWLNLDDDLAPLLAKTASEWVNGWRLMDRDATTRNSEILYQLAKDLVADRKVNLRDPEEDPVSSLLLERTAEGEPLLEEHIIGAVRQSLVVGMVAPPVILGSVCRHLSEDQKLQEKLRQEPELIPAAVEEFVRLYSPYRGFARTPSQEVQLHDRILRPGEPVTMTYASANRDPEHWNSPNEFILHRPNLASHLGFGIGRHQCAGRPLARMGLQIALRVLLKSTTKFEVNGPFTFARMPEVGLTGCPLAMYSV</sequence>
<dbReference type="SUPFAM" id="SSF48264">
    <property type="entry name" value="Cytochrome P450"/>
    <property type="match status" value="1"/>
</dbReference>
<evidence type="ECO:0000256" key="2">
    <source>
        <dbReference type="ARBA" id="ARBA00022723"/>
    </source>
</evidence>
<comment type="similarity">
    <text evidence="1 4">Belongs to the cytochrome P450 family.</text>
</comment>
<dbReference type="PANTHER" id="PTHR46696:SF6">
    <property type="entry name" value="P450, PUTATIVE (EUROFUNG)-RELATED"/>
    <property type="match status" value="1"/>
</dbReference>
<dbReference type="InterPro" id="IPR036396">
    <property type="entry name" value="Cyt_P450_sf"/>
</dbReference>
<protein>
    <submittedName>
        <fullName evidence="5">Putative cytochrome P450</fullName>
    </submittedName>
</protein>
<comment type="caution">
    <text evidence="5">The sequence shown here is derived from an EMBL/GenBank/DDBJ whole genome shotgun (WGS) entry which is preliminary data.</text>
</comment>
<keyword evidence="6" id="KW-1185">Reference proteome</keyword>
<dbReference type="OrthoDB" id="3945418at2759"/>
<dbReference type="Proteomes" id="UP000193467">
    <property type="component" value="Unassembled WGS sequence"/>
</dbReference>
<gene>
    <name evidence="5" type="ORF">BCR35DRAFT_342083</name>
</gene>
<dbReference type="PRINTS" id="PR00359">
    <property type="entry name" value="BP450"/>
</dbReference>
<dbReference type="GO" id="GO:0004497">
    <property type="term" value="F:monooxygenase activity"/>
    <property type="evidence" value="ECO:0007669"/>
    <property type="project" value="UniProtKB-KW"/>
</dbReference>
<dbReference type="GO" id="GO:0016705">
    <property type="term" value="F:oxidoreductase activity, acting on paired donors, with incorporation or reduction of molecular oxygen"/>
    <property type="evidence" value="ECO:0007669"/>
    <property type="project" value="InterPro"/>
</dbReference>
<evidence type="ECO:0000313" key="5">
    <source>
        <dbReference type="EMBL" id="ORY90696.1"/>
    </source>
</evidence>
<evidence type="ECO:0000256" key="3">
    <source>
        <dbReference type="ARBA" id="ARBA00023004"/>
    </source>
</evidence>
<evidence type="ECO:0000256" key="1">
    <source>
        <dbReference type="ARBA" id="ARBA00010617"/>
    </source>
</evidence>
<dbReference type="InterPro" id="IPR002397">
    <property type="entry name" value="Cyt_P450_B"/>
</dbReference>
<name>A0A1Y2G1B8_9BASI</name>
<accession>A0A1Y2G1B8</accession>
<dbReference type="Pfam" id="PF00067">
    <property type="entry name" value="p450"/>
    <property type="match status" value="1"/>
</dbReference>
<dbReference type="InterPro" id="IPR017972">
    <property type="entry name" value="Cyt_P450_CS"/>
</dbReference>
<evidence type="ECO:0000256" key="4">
    <source>
        <dbReference type="RuleBase" id="RU000461"/>
    </source>
</evidence>
<dbReference type="PROSITE" id="PS00086">
    <property type="entry name" value="CYTOCHROME_P450"/>
    <property type="match status" value="1"/>
</dbReference>
<dbReference type="GO" id="GO:0005506">
    <property type="term" value="F:iron ion binding"/>
    <property type="evidence" value="ECO:0007669"/>
    <property type="project" value="InterPro"/>
</dbReference>
<keyword evidence="4" id="KW-0560">Oxidoreductase</keyword>
<keyword evidence="4" id="KW-0503">Monooxygenase</keyword>
<dbReference type="InParanoid" id="A0A1Y2G1B8"/>
<dbReference type="PANTHER" id="PTHR46696">
    <property type="entry name" value="P450, PUTATIVE (EUROFUNG)-RELATED"/>
    <property type="match status" value="1"/>
</dbReference>
<dbReference type="AlphaFoldDB" id="A0A1Y2G1B8"/>
<dbReference type="InterPro" id="IPR001128">
    <property type="entry name" value="Cyt_P450"/>
</dbReference>
<keyword evidence="3 4" id="KW-0408">Iron</keyword>
<evidence type="ECO:0000313" key="6">
    <source>
        <dbReference type="Proteomes" id="UP000193467"/>
    </source>
</evidence>
<organism evidence="5 6">
    <name type="scientific">Leucosporidium creatinivorum</name>
    <dbReference type="NCBI Taxonomy" id="106004"/>
    <lineage>
        <taxon>Eukaryota</taxon>
        <taxon>Fungi</taxon>
        <taxon>Dikarya</taxon>
        <taxon>Basidiomycota</taxon>
        <taxon>Pucciniomycotina</taxon>
        <taxon>Microbotryomycetes</taxon>
        <taxon>Leucosporidiales</taxon>
        <taxon>Leucosporidium</taxon>
    </lineage>
</organism>
<reference evidence="5 6" key="1">
    <citation type="submission" date="2016-07" db="EMBL/GenBank/DDBJ databases">
        <title>Pervasive Adenine N6-methylation of Active Genes in Fungi.</title>
        <authorList>
            <consortium name="DOE Joint Genome Institute"/>
            <person name="Mondo S.J."/>
            <person name="Dannebaum R.O."/>
            <person name="Kuo R.C."/>
            <person name="Labutti K."/>
            <person name="Haridas S."/>
            <person name="Kuo A."/>
            <person name="Salamov A."/>
            <person name="Ahrendt S.R."/>
            <person name="Lipzen A."/>
            <person name="Sullivan W."/>
            <person name="Andreopoulos W.B."/>
            <person name="Clum A."/>
            <person name="Lindquist E."/>
            <person name="Daum C."/>
            <person name="Ramamoorthy G.K."/>
            <person name="Gryganskyi A."/>
            <person name="Culley D."/>
            <person name="Magnuson J.K."/>
            <person name="James T.Y."/>
            <person name="O'Malley M.A."/>
            <person name="Stajich J.E."/>
            <person name="Spatafora J.W."/>
            <person name="Visel A."/>
            <person name="Grigoriev I.V."/>
        </authorList>
    </citation>
    <scope>NUCLEOTIDE SEQUENCE [LARGE SCALE GENOMIC DNA]</scope>
    <source>
        <strain evidence="5 6">62-1032</strain>
    </source>
</reference>
<keyword evidence="2 4" id="KW-0479">Metal-binding</keyword>
<dbReference type="Gene3D" id="1.10.630.10">
    <property type="entry name" value="Cytochrome P450"/>
    <property type="match status" value="1"/>
</dbReference>
<dbReference type="GO" id="GO:0020037">
    <property type="term" value="F:heme binding"/>
    <property type="evidence" value="ECO:0007669"/>
    <property type="project" value="InterPro"/>
</dbReference>
<proteinExistence type="inferred from homology"/>
<dbReference type="STRING" id="106004.A0A1Y2G1B8"/>
<dbReference type="EMBL" id="MCGR01000003">
    <property type="protein sequence ID" value="ORY90696.1"/>
    <property type="molecule type" value="Genomic_DNA"/>
</dbReference>
<keyword evidence="4" id="KW-0349">Heme</keyword>